<dbReference type="GO" id="GO:0005524">
    <property type="term" value="F:ATP binding"/>
    <property type="evidence" value="ECO:0007669"/>
    <property type="project" value="UniProtKB-UniRule"/>
</dbReference>
<feature type="compositionally biased region" description="Low complexity" evidence="9">
    <location>
        <begin position="72"/>
        <end position="112"/>
    </location>
</feature>
<organism evidence="12 13">
    <name type="scientific">Parasitella parasitica</name>
    <dbReference type="NCBI Taxonomy" id="35722"/>
    <lineage>
        <taxon>Eukaryota</taxon>
        <taxon>Fungi</taxon>
        <taxon>Fungi incertae sedis</taxon>
        <taxon>Mucoromycota</taxon>
        <taxon>Mucoromycotina</taxon>
        <taxon>Mucoromycetes</taxon>
        <taxon>Mucorales</taxon>
        <taxon>Mucorineae</taxon>
        <taxon>Mucoraceae</taxon>
        <taxon>Parasitella</taxon>
    </lineage>
</organism>
<dbReference type="OrthoDB" id="8693905at2759"/>
<dbReference type="Gene3D" id="3.30.60.20">
    <property type="match status" value="1"/>
</dbReference>
<keyword evidence="5" id="KW-0418">Kinase</keyword>
<evidence type="ECO:0008006" key="14">
    <source>
        <dbReference type="Google" id="ProtNLM"/>
    </source>
</evidence>
<protein>
    <recommendedName>
        <fullName evidence="14">Protein kinase domain-containing protein</fullName>
    </recommendedName>
</protein>
<evidence type="ECO:0000256" key="3">
    <source>
        <dbReference type="ARBA" id="ARBA00022723"/>
    </source>
</evidence>
<evidence type="ECO:0000256" key="5">
    <source>
        <dbReference type="ARBA" id="ARBA00022777"/>
    </source>
</evidence>
<feature type="compositionally biased region" description="Polar residues" evidence="9">
    <location>
        <begin position="447"/>
        <end position="459"/>
    </location>
</feature>
<evidence type="ECO:0000256" key="7">
    <source>
        <dbReference type="ARBA" id="ARBA00022840"/>
    </source>
</evidence>
<feature type="region of interest" description="Disordered" evidence="9">
    <location>
        <begin position="147"/>
        <end position="166"/>
    </location>
</feature>
<dbReference type="GO" id="GO:0046872">
    <property type="term" value="F:metal ion binding"/>
    <property type="evidence" value="ECO:0007669"/>
    <property type="project" value="UniProtKB-KW"/>
</dbReference>
<feature type="binding site" evidence="8">
    <location>
        <position position="211"/>
    </location>
    <ligand>
        <name>ATP</name>
        <dbReference type="ChEBI" id="CHEBI:30616"/>
    </ligand>
</feature>
<evidence type="ECO:0000256" key="8">
    <source>
        <dbReference type="PROSITE-ProRule" id="PRU10141"/>
    </source>
</evidence>
<dbReference type="InterPro" id="IPR011009">
    <property type="entry name" value="Kinase-like_dom_sf"/>
</dbReference>
<gene>
    <name evidence="12" type="primary">PARPA_09236.1 scaffold 35931</name>
</gene>
<dbReference type="SMART" id="SM00220">
    <property type="entry name" value="S_TKc"/>
    <property type="match status" value="1"/>
</dbReference>
<dbReference type="PROSITE" id="PS50081">
    <property type="entry name" value="ZF_DAG_PE_2"/>
    <property type="match status" value="1"/>
</dbReference>
<dbReference type="PROSITE" id="PS00108">
    <property type="entry name" value="PROTEIN_KINASE_ST"/>
    <property type="match status" value="1"/>
</dbReference>
<dbReference type="Gene3D" id="1.10.510.10">
    <property type="entry name" value="Transferase(Phosphotransferase) domain 1"/>
    <property type="match status" value="1"/>
</dbReference>
<feature type="domain" description="Phorbol-ester/DAG-type" evidence="11">
    <location>
        <begin position="498"/>
        <end position="543"/>
    </location>
</feature>
<reference evidence="12 13" key="1">
    <citation type="submission" date="2014-09" db="EMBL/GenBank/DDBJ databases">
        <authorList>
            <person name="Ellenberger Sabrina"/>
        </authorList>
    </citation>
    <scope>NUCLEOTIDE SEQUENCE [LARGE SCALE GENOMIC DNA]</scope>
    <source>
        <strain evidence="12 13">CBS 412.66</strain>
    </source>
</reference>
<keyword evidence="2" id="KW-0808">Transferase</keyword>
<keyword evidence="7 8" id="KW-0067">ATP-binding</keyword>
<dbReference type="Proteomes" id="UP000054107">
    <property type="component" value="Unassembled WGS sequence"/>
</dbReference>
<dbReference type="InterPro" id="IPR008271">
    <property type="entry name" value="Ser/Thr_kinase_AS"/>
</dbReference>
<dbReference type="InterPro" id="IPR000719">
    <property type="entry name" value="Prot_kinase_dom"/>
</dbReference>
<dbReference type="GO" id="GO:0005737">
    <property type="term" value="C:cytoplasm"/>
    <property type="evidence" value="ECO:0007669"/>
    <property type="project" value="TreeGrafter"/>
</dbReference>
<dbReference type="Pfam" id="PF00069">
    <property type="entry name" value="Pkinase"/>
    <property type="match status" value="1"/>
</dbReference>
<keyword evidence="3" id="KW-0479">Metal-binding</keyword>
<dbReference type="InterPro" id="IPR050538">
    <property type="entry name" value="MAP_kinase_kinase_kinase"/>
</dbReference>
<dbReference type="PANTHER" id="PTHR48016">
    <property type="entry name" value="MAP KINASE KINASE KINASE SSK2-RELATED-RELATED"/>
    <property type="match status" value="1"/>
</dbReference>
<evidence type="ECO:0000259" key="11">
    <source>
        <dbReference type="PROSITE" id="PS50081"/>
    </source>
</evidence>
<feature type="region of interest" description="Disordered" evidence="9">
    <location>
        <begin position="1"/>
        <end position="126"/>
    </location>
</feature>
<dbReference type="STRING" id="35722.A0A0B7NJB5"/>
<dbReference type="SUPFAM" id="SSF57889">
    <property type="entry name" value="Cysteine-rich domain"/>
    <property type="match status" value="1"/>
</dbReference>
<name>A0A0B7NJB5_9FUNG</name>
<feature type="compositionally biased region" description="Polar residues" evidence="9">
    <location>
        <begin position="46"/>
        <end position="64"/>
    </location>
</feature>
<dbReference type="PRINTS" id="PR00109">
    <property type="entry name" value="TYRKINASE"/>
</dbReference>
<dbReference type="InterPro" id="IPR001245">
    <property type="entry name" value="Ser-Thr/Tyr_kinase_cat_dom"/>
</dbReference>
<evidence type="ECO:0000256" key="1">
    <source>
        <dbReference type="ARBA" id="ARBA00022527"/>
    </source>
</evidence>
<dbReference type="InterPro" id="IPR017441">
    <property type="entry name" value="Protein_kinase_ATP_BS"/>
</dbReference>
<dbReference type="InterPro" id="IPR002219">
    <property type="entry name" value="PKC_DAG/PE"/>
</dbReference>
<dbReference type="PROSITE" id="PS00479">
    <property type="entry name" value="ZF_DAG_PE_1"/>
    <property type="match status" value="1"/>
</dbReference>
<dbReference type="GO" id="GO:0004709">
    <property type="term" value="F:MAP kinase kinase kinase activity"/>
    <property type="evidence" value="ECO:0007669"/>
    <property type="project" value="TreeGrafter"/>
</dbReference>
<keyword evidence="1" id="KW-0723">Serine/threonine-protein kinase</keyword>
<dbReference type="PROSITE" id="PS00107">
    <property type="entry name" value="PROTEIN_KINASE_ATP"/>
    <property type="match status" value="1"/>
</dbReference>
<evidence type="ECO:0000313" key="12">
    <source>
        <dbReference type="EMBL" id="CEP15038.1"/>
    </source>
</evidence>
<evidence type="ECO:0000256" key="4">
    <source>
        <dbReference type="ARBA" id="ARBA00022741"/>
    </source>
</evidence>
<dbReference type="AlphaFoldDB" id="A0A0B7NJB5"/>
<evidence type="ECO:0000313" key="13">
    <source>
        <dbReference type="Proteomes" id="UP000054107"/>
    </source>
</evidence>
<sequence length="641" mass="72175">MKPSVHEKLPERAEKNPLRKSIVKENSNNDNNDTNQRHHSREIVSEDSSPLKVNTVQSQQNQTARPPRSPLRPRTVVVRSSISTRQQRSSSVSSTTSSIFSASSSSSTVKTPMSPPTPTFSEKSSIRKRYNDLLAETPPMARKFISAESTKRGQQQQTQHEDEESGRKLELLDEVGNVIANYQLGNCIGKGQFGSVYRALDLTTGEVVAVKQVKIEDENLYRDMMKEVNILKTLSHRNIVKYIGFIPNQYNLNIVLEYAENGSLMSTLKAFGAFPEKLVASFCDKILDGLVYLHENQVVHCDLKAANILTTKTGDVKLTDFGVSLNLKKTVDADTISGTPNWMAPEVIELKGATTKSDIWSLGCTCIELVSGKPPYSDLLAMSAMFRIVEDEYPPFPEGVSQDMKDFLICCFQKDPNQRKSSKELQNHKWITTSLQQKQRQQKKRQSSAPALTSTSVSEPTRHREVSAIKYHSLNTTTMQWHPNLDDELTVATIDENSHQFIETPFDKSKCNVCHEIMTKGSIFCQVCSLTCHKECKLIAFSCPPKLNNDQQPTYRDWASCTKVYNKKRSKQRFNGSASLPLSLRNHPQAEIISKYARALNLSRQEQIALYENPSLLESMSNKPTKKLLKLGAKEEQCNIM</sequence>
<dbReference type="FunFam" id="3.30.200.20:FF:000042">
    <property type="entry name" value="Aurora kinase A"/>
    <property type="match status" value="1"/>
</dbReference>
<dbReference type="SUPFAM" id="SSF56112">
    <property type="entry name" value="Protein kinase-like (PK-like)"/>
    <property type="match status" value="1"/>
</dbReference>
<dbReference type="PROSITE" id="PS50011">
    <property type="entry name" value="PROTEIN_KINASE_DOM"/>
    <property type="match status" value="1"/>
</dbReference>
<keyword evidence="13" id="KW-1185">Reference proteome</keyword>
<accession>A0A0B7NJB5</accession>
<evidence type="ECO:0000259" key="10">
    <source>
        <dbReference type="PROSITE" id="PS50011"/>
    </source>
</evidence>
<dbReference type="CDD" id="cd06627">
    <property type="entry name" value="STKc_Cdc7_like"/>
    <property type="match status" value="1"/>
</dbReference>
<dbReference type="InterPro" id="IPR046349">
    <property type="entry name" value="C1-like_sf"/>
</dbReference>
<evidence type="ECO:0000256" key="9">
    <source>
        <dbReference type="SAM" id="MobiDB-lite"/>
    </source>
</evidence>
<keyword evidence="6" id="KW-0862">Zinc</keyword>
<proteinExistence type="predicted"/>
<feature type="region of interest" description="Disordered" evidence="9">
    <location>
        <begin position="434"/>
        <end position="463"/>
    </location>
</feature>
<dbReference type="EMBL" id="LN731842">
    <property type="protein sequence ID" value="CEP15038.1"/>
    <property type="molecule type" value="Genomic_DNA"/>
</dbReference>
<evidence type="ECO:0000256" key="2">
    <source>
        <dbReference type="ARBA" id="ARBA00022679"/>
    </source>
</evidence>
<keyword evidence="4 8" id="KW-0547">Nucleotide-binding</keyword>
<dbReference type="PANTHER" id="PTHR48016:SF4">
    <property type="entry name" value="PROTEIN KINASE DOMAIN-CONTAINING PROTEIN"/>
    <property type="match status" value="1"/>
</dbReference>
<feature type="compositionally biased region" description="Basic and acidic residues" evidence="9">
    <location>
        <begin position="1"/>
        <end position="17"/>
    </location>
</feature>
<feature type="domain" description="Protein kinase" evidence="10">
    <location>
        <begin position="182"/>
        <end position="431"/>
    </location>
</feature>
<evidence type="ECO:0000256" key="6">
    <source>
        <dbReference type="ARBA" id="ARBA00022833"/>
    </source>
</evidence>